<dbReference type="GO" id="GO:0043138">
    <property type="term" value="F:3'-5' DNA helicase activity"/>
    <property type="evidence" value="ECO:0007669"/>
    <property type="project" value="UniProtKB-EC"/>
</dbReference>
<dbReference type="EC" id="5.6.2.4" evidence="7"/>
<dbReference type="Proteomes" id="UP000295506">
    <property type="component" value="Unassembled WGS sequence"/>
</dbReference>
<dbReference type="OrthoDB" id="9810135at2"/>
<dbReference type="KEGG" id="dej:AWY79_13290"/>
<dbReference type="InterPro" id="IPR000212">
    <property type="entry name" value="DNA_helicase_UvrD/REP"/>
</dbReference>
<dbReference type="InterPro" id="IPR014016">
    <property type="entry name" value="UvrD-like_ATP-bd"/>
</dbReference>
<evidence type="ECO:0000256" key="1">
    <source>
        <dbReference type="ARBA" id="ARBA00022741"/>
    </source>
</evidence>
<dbReference type="AlphaFoldDB" id="A0A126QPY0"/>
<evidence type="ECO:0000256" key="9">
    <source>
        <dbReference type="ARBA" id="ARBA00048988"/>
    </source>
</evidence>
<dbReference type="Pfam" id="PF13361">
    <property type="entry name" value="UvrD_C"/>
    <property type="match status" value="1"/>
</dbReference>
<reference evidence="15 17" key="2">
    <citation type="submission" date="2019-03" db="EMBL/GenBank/DDBJ databases">
        <title>Genomic Encyclopedia of Type Strains, Phase IV (KMG-IV): sequencing the most valuable type-strain genomes for metagenomic binning, comparative biology and taxonomic classification.</title>
        <authorList>
            <person name="Goeker M."/>
        </authorList>
    </citation>
    <scope>NUCLEOTIDE SEQUENCE [LARGE SCALE GENOMIC DNA]</scope>
    <source>
        <strain evidence="15 17">DSM 101483</strain>
    </source>
</reference>
<dbReference type="InterPro" id="IPR027417">
    <property type="entry name" value="P-loop_NTPase"/>
</dbReference>
<sequence>MSELRQVKASAGSGKTYQLTRRFLALLDASTEPDRPFVCTNRPGRGFAWPEIMAVTFTNKAAAEMKERVVLGLKVSALGGEGDHPCSPETARHTLSQVLRRYHRLNIRTIDSLLVLLLRLFALEFGVRPDFEIVFDEGELFDAVFDHFQETCETDEGENALLEKAVRTLVRNEGRSGFWVQDTIRNRLRELAKCLEARSGALLTDQEAIRDLLAGEHANLMRAVDRMRTFLDETGLPVNANFPKLLAKFETLSLFDEPETKSAYLSKETLYEFVNKAGKPLVDDLAEGVYARFKEACGEYARAHAILAGAFFLAPAVEIARRLEDGLEELQRERGTVLNAGVAAHVMDLLIDGGAVSEAYCRLGCRLHHLLVDEFQDTNRDQWRAITPLAGECLAKGGSLYYVGDVKQAIYGWRGGDSALFDEVMDQPELAGLVERPETEDLPDNWRSHRNVVEFNNRFFSNLEDPDQTDDLAERLFPEAPPQFREQFVSQLRRGFADCGQSLPEKSRKTRGYVRMERLPGGESSDIVEQTLERLAALMDDLTARRNFRDIGILVRSHTHASLVCDLLVSKNIPVITENSLQLNRHPVIRQLVGLLSFLDFPRDDGAFLTFAGGAELFLAESGLDESELLDWLIKPRNRPLGVQFREDYPELWRRYVEPFYNQSGLMTPYDLAMEAVRAFRVLERHPESELYVRRFLEVVHLAEENGYGSLSAFLDYWEEKSDREKVPLPENIDAVRIMTIHKAKGLEFPVAIVPFHHWSAGPDADFTVQEFKGSLLLAPMSPRLGAPYLESLGREVRERLNLLYVAWTRAREELYGFFVEQARRVPNPVALKAMDLFLELDDDGVFELGDTPAETRPSLREERPKPQELPADNTDIDLMGWLPRLRVYRHNLDDSFYNERMRGEVAHRVMELLRGTDDPQADIDRAVTLARRDFPELGGLSDELLNGLDRELRAMAGWALADHRLRGWIATGVREPEVLDAKGEFKRFDLLCSGEETMVVDFKTGRPDPHNDIQVRGYMDILDAMGEKEVRGFLVYLDLREIREVGRNA</sequence>
<feature type="domain" description="UvrD-like helicase C-terminal" evidence="13">
    <location>
        <begin position="450"/>
        <end position="746"/>
    </location>
</feature>
<comment type="catalytic activity">
    <reaction evidence="6">
        <text>Couples ATP hydrolysis with the unwinding of duplex DNA by translocating in the 3'-5' direction.</text>
        <dbReference type="EC" id="5.6.2.4"/>
    </reaction>
</comment>
<dbReference type="GO" id="GO:0003677">
    <property type="term" value="F:DNA binding"/>
    <property type="evidence" value="ECO:0007669"/>
    <property type="project" value="InterPro"/>
</dbReference>
<evidence type="ECO:0000259" key="13">
    <source>
        <dbReference type="PROSITE" id="PS51217"/>
    </source>
</evidence>
<evidence type="ECO:0000256" key="2">
    <source>
        <dbReference type="ARBA" id="ARBA00022801"/>
    </source>
</evidence>
<feature type="domain" description="UvrD-like helicase ATP-binding" evidence="12">
    <location>
        <begin position="1"/>
        <end position="449"/>
    </location>
</feature>
<comment type="catalytic activity">
    <reaction evidence="9">
        <text>ATP + H2O = ADP + phosphate + H(+)</text>
        <dbReference type="Rhea" id="RHEA:13065"/>
        <dbReference type="ChEBI" id="CHEBI:15377"/>
        <dbReference type="ChEBI" id="CHEBI:15378"/>
        <dbReference type="ChEBI" id="CHEBI:30616"/>
        <dbReference type="ChEBI" id="CHEBI:43474"/>
        <dbReference type="ChEBI" id="CHEBI:456216"/>
        <dbReference type="EC" id="5.6.2.4"/>
    </reaction>
</comment>
<protein>
    <recommendedName>
        <fullName evidence="7">DNA 3'-5' helicase</fullName>
        <ecNumber evidence="7">5.6.2.4</ecNumber>
    </recommendedName>
    <alternativeName>
        <fullName evidence="8">DNA 3'-5' helicase II</fullName>
    </alternativeName>
</protein>
<organism evidence="15 17">
    <name type="scientific">Pseudodesulfovibrio indicus</name>
    <dbReference type="NCBI Taxonomy" id="1716143"/>
    <lineage>
        <taxon>Bacteria</taxon>
        <taxon>Pseudomonadati</taxon>
        <taxon>Thermodesulfobacteriota</taxon>
        <taxon>Desulfovibrionia</taxon>
        <taxon>Desulfovibrionales</taxon>
        <taxon>Desulfovibrionaceae</taxon>
    </lineage>
</organism>
<name>A0A126QPY0_9BACT</name>
<keyword evidence="3 10" id="KW-0347">Helicase</keyword>
<gene>
    <name evidence="14" type="ORF">AWY79_13290</name>
    <name evidence="15" type="ORF">EDC59_1059</name>
</gene>
<evidence type="ECO:0000256" key="7">
    <source>
        <dbReference type="ARBA" id="ARBA00034808"/>
    </source>
</evidence>
<evidence type="ECO:0000256" key="11">
    <source>
        <dbReference type="SAM" id="MobiDB-lite"/>
    </source>
</evidence>
<dbReference type="GO" id="GO:0000725">
    <property type="term" value="P:recombinational repair"/>
    <property type="evidence" value="ECO:0007669"/>
    <property type="project" value="TreeGrafter"/>
</dbReference>
<feature type="compositionally biased region" description="Basic and acidic residues" evidence="11">
    <location>
        <begin position="858"/>
        <end position="867"/>
    </location>
</feature>
<accession>A0A126QPY0</accession>
<dbReference type="GO" id="GO:0016787">
    <property type="term" value="F:hydrolase activity"/>
    <property type="evidence" value="ECO:0007669"/>
    <property type="project" value="UniProtKB-UniRule"/>
</dbReference>
<evidence type="ECO:0000256" key="10">
    <source>
        <dbReference type="PROSITE-ProRule" id="PRU00560"/>
    </source>
</evidence>
<evidence type="ECO:0000256" key="6">
    <source>
        <dbReference type="ARBA" id="ARBA00034617"/>
    </source>
</evidence>
<evidence type="ECO:0000313" key="14">
    <source>
        <dbReference type="EMBL" id="AMK12011.1"/>
    </source>
</evidence>
<dbReference type="PANTHER" id="PTHR11070:SF2">
    <property type="entry name" value="ATP-DEPENDENT DNA HELICASE SRS2"/>
    <property type="match status" value="1"/>
</dbReference>
<dbReference type="InterPro" id="IPR014017">
    <property type="entry name" value="DNA_helicase_UvrD-like_C"/>
</dbReference>
<evidence type="ECO:0000313" key="15">
    <source>
        <dbReference type="EMBL" id="TDT88609.1"/>
    </source>
</evidence>
<keyword evidence="1 10" id="KW-0547">Nucleotide-binding</keyword>
<dbReference type="EMBL" id="CP014206">
    <property type="protein sequence ID" value="AMK12011.1"/>
    <property type="molecule type" value="Genomic_DNA"/>
</dbReference>
<dbReference type="GO" id="GO:0005524">
    <property type="term" value="F:ATP binding"/>
    <property type="evidence" value="ECO:0007669"/>
    <property type="project" value="UniProtKB-UniRule"/>
</dbReference>
<dbReference type="RefSeq" id="WP_066804832.1">
    <property type="nucleotide sequence ID" value="NZ_CP014206.1"/>
</dbReference>
<reference evidence="14 16" key="1">
    <citation type="journal article" date="2016" name="Front. Microbiol.">
        <title>Genome Sequence of the Piezophilic, Mesophilic Sulfate-Reducing Bacterium Desulfovibrio indicus J2T.</title>
        <authorList>
            <person name="Cao J."/>
            <person name="Maignien L."/>
            <person name="Shao Z."/>
            <person name="Alain K."/>
            <person name="Jebbar M."/>
        </authorList>
    </citation>
    <scope>NUCLEOTIDE SEQUENCE [LARGE SCALE GENOMIC DNA]</scope>
    <source>
        <strain evidence="14 16">J2</strain>
    </source>
</reference>
<keyword evidence="5" id="KW-0413">Isomerase</keyword>
<evidence type="ECO:0000256" key="8">
    <source>
        <dbReference type="ARBA" id="ARBA00034923"/>
    </source>
</evidence>
<dbReference type="EMBL" id="SOBK01000005">
    <property type="protein sequence ID" value="TDT88609.1"/>
    <property type="molecule type" value="Genomic_DNA"/>
</dbReference>
<keyword evidence="4 10" id="KW-0067">ATP-binding</keyword>
<keyword evidence="16" id="KW-1185">Reference proteome</keyword>
<evidence type="ECO:0000256" key="3">
    <source>
        <dbReference type="ARBA" id="ARBA00022806"/>
    </source>
</evidence>
<evidence type="ECO:0000313" key="17">
    <source>
        <dbReference type="Proteomes" id="UP000295506"/>
    </source>
</evidence>
<feature type="binding site" evidence="10">
    <location>
        <begin position="9"/>
        <end position="16"/>
    </location>
    <ligand>
        <name>ATP</name>
        <dbReference type="ChEBI" id="CHEBI:30616"/>
    </ligand>
</feature>
<keyword evidence="2 10" id="KW-0378">Hydrolase</keyword>
<evidence type="ECO:0000256" key="4">
    <source>
        <dbReference type="ARBA" id="ARBA00022840"/>
    </source>
</evidence>
<dbReference type="Proteomes" id="UP000055611">
    <property type="component" value="Chromosome"/>
</dbReference>
<dbReference type="GO" id="GO:0005829">
    <property type="term" value="C:cytosol"/>
    <property type="evidence" value="ECO:0007669"/>
    <property type="project" value="TreeGrafter"/>
</dbReference>
<dbReference type="Pfam" id="PF12705">
    <property type="entry name" value="PDDEXK_1"/>
    <property type="match status" value="1"/>
</dbReference>
<dbReference type="Gene3D" id="3.40.50.300">
    <property type="entry name" value="P-loop containing nucleotide triphosphate hydrolases"/>
    <property type="match status" value="4"/>
</dbReference>
<evidence type="ECO:0000256" key="5">
    <source>
        <dbReference type="ARBA" id="ARBA00023235"/>
    </source>
</evidence>
<evidence type="ECO:0000313" key="16">
    <source>
        <dbReference type="Proteomes" id="UP000055611"/>
    </source>
</evidence>
<proteinExistence type="predicted"/>
<dbReference type="PROSITE" id="PS51198">
    <property type="entry name" value="UVRD_HELICASE_ATP_BIND"/>
    <property type="match status" value="1"/>
</dbReference>
<dbReference type="InterPro" id="IPR038726">
    <property type="entry name" value="PDDEXK_AddAB-type"/>
</dbReference>
<evidence type="ECO:0000259" key="12">
    <source>
        <dbReference type="PROSITE" id="PS51198"/>
    </source>
</evidence>
<feature type="region of interest" description="Disordered" evidence="11">
    <location>
        <begin position="849"/>
        <end position="873"/>
    </location>
</feature>
<dbReference type="PANTHER" id="PTHR11070">
    <property type="entry name" value="UVRD / RECB / PCRA DNA HELICASE FAMILY MEMBER"/>
    <property type="match status" value="1"/>
</dbReference>
<dbReference type="Pfam" id="PF00580">
    <property type="entry name" value="UvrD-helicase"/>
    <property type="match status" value="1"/>
</dbReference>
<dbReference type="SUPFAM" id="SSF52540">
    <property type="entry name" value="P-loop containing nucleoside triphosphate hydrolases"/>
    <property type="match status" value="1"/>
</dbReference>
<dbReference type="PROSITE" id="PS51217">
    <property type="entry name" value="UVRD_HELICASE_CTER"/>
    <property type="match status" value="1"/>
</dbReference>